<dbReference type="EMBL" id="JBDIML010000004">
    <property type="protein sequence ID" value="MEN2768170.1"/>
    <property type="molecule type" value="Genomic_DNA"/>
</dbReference>
<dbReference type="Pfam" id="PF08281">
    <property type="entry name" value="Sigma70_r4_2"/>
    <property type="match status" value="1"/>
</dbReference>
<feature type="domain" description="RNA polymerase sigma factor 70 region 4 type 2" evidence="6">
    <location>
        <begin position="107"/>
        <end position="157"/>
    </location>
</feature>
<protein>
    <submittedName>
        <fullName evidence="7">Sigma-70 family RNA polymerase sigma factor</fullName>
    </submittedName>
</protein>
<dbReference type="Gene3D" id="1.10.10.10">
    <property type="entry name" value="Winged helix-like DNA-binding domain superfamily/Winged helix DNA-binding domain"/>
    <property type="match status" value="1"/>
</dbReference>
<evidence type="ECO:0000256" key="3">
    <source>
        <dbReference type="ARBA" id="ARBA00023082"/>
    </source>
</evidence>
<reference evidence="7 8" key="1">
    <citation type="submission" date="2024-05" db="EMBL/GenBank/DDBJ databases">
        <authorList>
            <person name="Haq I."/>
            <person name="Ullah Z."/>
            <person name="Ahmad R."/>
            <person name="Li M."/>
            <person name="Tong Y."/>
        </authorList>
    </citation>
    <scope>NUCLEOTIDE SEQUENCE [LARGE SCALE GENOMIC DNA]</scope>
    <source>
        <strain evidence="7 8">16A2E</strain>
    </source>
</reference>
<evidence type="ECO:0000313" key="8">
    <source>
        <dbReference type="Proteomes" id="UP001444625"/>
    </source>
</evidence>
<proteinExistence type="inferred from homology"/>
<gene>
    <name evidence="7" type="ORF">ABC228_13385</name>
</gene>
<dbReference type="Proteomes" id="UP001444625">
    <property type="component" value="Unassembled WGS sequence"/>
</dbReference>
<evidence type="ECO:0000256" key="4">
    <source>
        <dbReference type="ARBA" id="ARBA00023125"/>
    </source>
</evidence>
<evidence type="ECO:0000313" key="7">
    <source>
        <dbReference type="EMBL" id="MEN2768170.1"/>
    </source>
</evidence>
<evidence type="ECO:0000256" key="2">
    <source>
        <dbReference type="ARBA" id="ARBA00023015"/>
    </source>
</evidence>
<name>A0ABU9XIN9_9BACI</name>
<evidence type="ECO:0000256" key="5">
    <source>
        <dbReference type="ARBA" id="ARBA00023163"/>
    </source>
</evidence>
<sequence length="227" mass="25983">MISRGSLFTDDEIQLTEEKLNQLYVGLQKYSFFLAQNKCEADDLVQETVLKAIQYYGVSELNAALLKKIAYHQWIDVIRKRKNEVLGVLEEELVKDTPQHDELLDTVKLLLNKLTPKQAVILVMKEAFRFQIVEIADLMDTTEMAVKSLLHRAKKRLQKESSLRMIDDYLSIEEREMLSTTLYKALQAEDPTVLIDCITRIPSLVQTPQLVKQKQSGSPLNLSCIAA</sequence>
<dbReference type="PANTHER" id="PTHR43133:SF8">
    <property type="entry name" value="RNA POLYMERASE SIGMA FACTOR HI_1459-RELATED"/>
    <property type="match status" value="1"/>
</dbReference>
<dbReference type="InterPro" id="IPR036388">
    <property type="entry name" value="WH-like_DNA-bd_sf"/>
</dbReference>
<dbReference type="InterPro" id="IPR013325">
    <property type="entry name" value="RNA_pol_sigma_r2"/>
</dbReference>
<keyword evidence="3" id="KW-0731">Sigma factor</keyword>
<dbReference type="SUPFAM" id="SSF88659">
    <property type="entry name" value="Sigma3 and sigma4 domains of RNA polymerase sigma factors"/>
    <property type="match status" value="1"/>
</dbReference>
<dbReference type="Gene3D" id="1.10.1740.10">
    <property type="match status" value="1"/>
</dbReference>
<evidence type="ECO:0000259" key="6">
    <source>
        <dbReference type="Pfam" id="PF08281"/>
    </source>
</evidence>
<dbReference type="SUPFAM" id="SSF88946">
    <property type="entry name" value="Sigma2 domain of RNA polymerase sigma factors"/>
    <property type="match status" value="1"/>
</dbReference>
<accession>A0ABU9XIN9</accession>
<keyword evidence="5" id="KW-0804">Transcription</keyword>
<evidence type="ECO:0000256" key="1">
    <source>
        <dbReference type="ARBA" id="ARBA00010641"/>
    </source>
</evidence>
<comment type="similarity">
    <text evidence="1">Belongs to the sigma-70 factor family. ECF subfamily.</text>
</comment>
<dbReference type="InterPro" id="IPR014284">
    <property type="entry name" value="RNA_pol_sigma-70_dom"/>
</dbReference>
<dbReference type="InterPro" id="IPR013324">
    <property type="entry name" value="RNA_pol_sigma_r3/r4-like"/>
</dbReference>
<keyword evidence="8" id="KW-1185">Reference proteome</keyword>
<dbReference type="InterPro" id="IPR039425">
    <property type="entry name" value="RNA_pol_sigma-70-like"/>
</dbReference>
<dbReference type="PANTHER" id="PTHR43133">
    <property type="entry name" value="RNA POLYMERASE ECF-TYPE SIGMA FACTO"/>
    <property type="match status" value="1"/>
</dbReference>
<organism evidence="7 8">
    <name type="scientific">Ornithinibacillus xuwenensis</name>
    <dbReference type="NCBI Taxonomy" id="3144668"/>
    <lineage>
        <taxon>Bacteria</taxon>
        <taxon>Bacillati</taxon>
        <taxon>Bacillota</taxon>
        <taxon>Bacilli</taxon>
        <taxon>Bacillales</taxon>
        <taxon>Bacillaceae</taxon>
        <taxon>Ornithinibacillus</taxon>
    </lineage>
</organism>
<keyword evidence="2" id="KW-0805">Transcription regulation</keyword>
<comment type="caution">
    <text evidence="7">The sequence shown here is derived from an EMBL/GenBank/DDBJ whole genome shotgun (WGS) entry which is preliminary data.</text>
</comment>
<dbReference type="RefSeq" id="WP_345825651.1">
    <property type="nucleotide sequence ID" value="NZ_JBDIML010000004.1"/>
</dbReference>
<dbReference type="InterPro" id="IPR013249">
    <property type="entry name" value="RNA_pol_sigma70_r4_t2"/>
</dbReference>
<dbReference type="NCBIfam" id="TIGR02937">
    <property type="entry name" value="sigma70-ECF"/>
    <property type="match status" value="1"/>
</dbReference>
<keyword evidence="4" id="KW-0238">DNA-binding</keyword>